<comment type="caution">
    <text evidence="1">The sequence shown here is derived from an EMBL/GenBank/DDBJ whole genome shotgun (WGS) entry which is preliminary data.</text>
</comment>
<protein>
    <recommendedName>
        <fullName evidence="3">Amino acid transporter</fullName>
    </recommendedName>
</protein>
<evidence type="ECO:0000313" key="2">
    <source>
        <dbReference type="Proteomes" id="UP001271648"/>
    </source>
</evidence>
<reference evidence="1 2" key="1">
    <citation type="submission" date="2023-06" db="EMBL/GenBank/DDBJ databases">
        <title>Sporosarcina sp. nov., isolated from Korean traditional fermented seafood 'Jeotgal'.</title>
        <authorList>
            <person name="Yang A.I."/>
            <person name="Shin N.-R."/>
        </authorList>
    </citation>
    <scope>NUCLEOTIDE SEQUENCE [LARGE SCALE GENOMIC DNA]</scope>
    <source>
        <strain evidence="1 2">KCTC43456</strain>
    </source>
</reference>
<dbReference type="Pfam" id="PF10706">
    <property type="entry name" value="Aminoglyc_resit"/>
    <property type="match status" value="1"/>
</dbReference>
<evidence type="ECO:0000313" key="1">
    <source>
        <dbReference type="EMBL" id="MDW0118269.1"/>
    </source>
</evidence>
<sequence length="193" mass="22367">MNVEICRKVADWMEEYKKPWGIAGGWAIDLFIENQSRKHSDIEIAISREDQHSMRNHLTGWKFDKVVSGELTNWGHETLELPIHELHGKNLNSGDALEVLFNEFEEGKWVFRREPQITYPASSTFLISNAGIPFLNPIIVLLYKAKNTREKDYADFKVVKDSLKVQDKKWLCHALEIHVPGHPWISELRGGME</sequence>
<dbReference type="SUPFAM" id="SSF81301">
    <property type="entry name" value="Nucleotidyltransferase"/>
    <property type="match status" value="1"/>
</dbReference>
<dbReference type="RefSeq" id="WP_283733300.1">
    <property type="nucleotide sequence ID" value="NZ_CP125968.1"/>
</dbReference>
<dbReference type="Gene3D" id="3.30.460.40">
    <property type="match status" value="1"/>
</dbReference>
<gene>
    <name evidence="1" type="ORF">QTL97_15150</name>
</gene>
<dbReference type="Proteomes" id="UP001271648">
    <property type="component" value="Unassembled WGS sequence"/>
</dbReference>
<keyword evidence="2" id="KW-1185">Reference proteome</keyword>
<dbReference type="InterPro" id="IPR019646">
    <property type="entry name" value="Aminoglyc_AdlTrfase"/>
</dbReference>
<dbReference type="EMBL" id="JAUBDJ010000011">
    <property type="protein sequence ID" value="MDW0118269.1"/>
    <property type="molecule type" value="Genomic_DNA"/>
</dbReference>
<evidence type="ECO:0008006" key="3">
    <source>
        <dbReference type="Google" id="ProtNLM"/>
    </source>
</evidence>
<dbReference type="InterPro" id="IPR043519">
    <property type="entry name" value="NT_sf"/>
</dbReference>
<organism evidence="1 2">
    <name type="scientific">Sporosarcina thermotolerans</name>
    <dbReference type="NCBI Taxonomy" id="633404"/>
    <lineage>
        <taxon>Bacteria</taxon>
        <taxon>Bacillati</taxon>
        <taxon>Bacillota</taxon>
        <taxon>Bacilli</taxon>
        <taxon>Bacillales</taxon>
        <taxon>Caryophanaceae</taxon>
        <taxon>Sporosarcina</taxon>
    </lineage>
</organism>
<accession>A0AAW9AB53</accession>
<name>A0AAW9AB53_9BACL</name>
<proteinExistence type="predicted"/>
<dbReference type="AlphaFoldDB" id="A0AAW9AB53"/>